<dbReference type="EMBL" id="JAWDJW010012202">
    <property type="protein sequence ID" value="KAK3044258.1"/>
    <property type="molecule type" value="Genomic_DNA"/>
</dbReference>
<evidence type="ECO:0000313" key="2">
    <source>
        <dbReference type="Proteomes" id="UP001186974"/>
    </source>
</evidence>
<proteinExistence type="predicted"/>
<gene>
    <name evidence="1" type="ORF">LTS18_001770</name>
</gene>
<protein>
    <submittedName>
        <fullName evidence="1">Uncharacterized protein</fullName>
    </submittedName>
</protein>
<sequence>MSKHLEELVELLVEEIYGGLAFQAFSTLVRHGRQPLSGILQHSTLSRKQANHALGVLVQQHLVHHHTPPPKEEDDPLITYFEAHLQNAYNLLRSGKIILAIERRSGIGAAGLVADLLSAGHARIGDLEAAYNVKPSARDTTIAEDQHIHNPEQLHDVLRQLLRNGYIVP</sequence>
<evidence type="ECO:0000313" key="1">
    <source>
        <dbReference type="EMBL" id="KAK3044258.1"/>
    </source>
</evidence>
<name>A0ACC3CT38_9PEZI</name>
<dbReference type="Proteomes" id="UP001186974">
    <property type="component" value="Unassembled WGS sequence"/>
</dbReference>
<organism evidence="1 2">
    <name type="scientific">Coniosporium uncinatum</name>
    <dbReference type="NCBI Taxonomy" id="93489"/>
    <lineage>
        <taxon>Eukaryota</taxon>
        <taxon>Fungi</taxon>
        <taxon>Dikarya</taxon>
        <taxon>Ascomycota</taxon>
        <taxon>Pezizomycotina</taxon>
        <taxon>Dothideomycetes</taxon>
        <taxon>Dothideomycetes incertae sedis</taxon>
        <taxon>Coniosporium</taxon>
    </lineage>
</organism>
<accession>A0ACC3CT38</accession>
<reference evidence="1" key="1">
    <citation type="submission" date="2024-09" db="EMBL/GenBank/DDBJ databases">
        <title>Black Yeasts Isolated from many extreme environments.</title>
        <authorList>
            <person name="Coleine C."/>
            <person name="Stajich J.E."/>
            <person name="Selbmann L."/>
        </authorList>
    </citation>
    <scope>NUCLEOTIDE SEQUENCE</scope>
    <source>
        <strain evidence="1">CCFEE 5737</strain>
    </source>
</reference>
<keyword evidence="2" id="KW-1185">Reference proteome</keyword>
<feature type="non-terminal residue" evidence="1">
    <location>
        <position position="169"/>
    </location>
</feature>
<comment type="caution">
    <text evidence="1">The sequence shown here is derived from an EMBL/GenBank/DDBJ whole genome shotgun (WGS) entry which is preliminary data.</text>
</comment>